<dbReference type="PROSITE" id="PS50931">
    <property type="entry name" value="HTH_LYSR"/>
    <property type="match status" value="1"/>
</dbReference>
<dbReference type="InterPro" id="IPR036388">
    <property type="entry name" value="WH-like_DNA-bd_sf"/>
</dbReference>
<dbReference type="PANTHER" id="PTHR30537">
    <property type="entry name" value="HTH-TYPE TRANSCRIPTIONAL REGULATOR"/>
    <property type="match status" value="1"/>
</dbReference>
<evidence type="ECO:0000256" key="3">
    <source>
        <dbReference type="ARBA" id="ARBA00023125"/>
    </source>
</evidence>
<dbReference type="Proteomes" id="UP001524547">
    <property type="component" value="Unassembled WGS sequence"/>
</dbReference>
<keyword evidence="3" id="KW-0238">DNA-binding</keyword>
<dbReference type="InterPro" id="IPR000847">
    <property type="entry name" value="LysR_HTH_N"/>
</dbReference>
<dbReference type="CDD" id="cd08432">
    <property type="entry name" value="PBP2_GcdR_TrpI_HvrB_AmpR_like"/>
    <property type="match status" value="1"/>
</dbReference>
<reference evidence="6 7" key="1">
    <citation type="submission" date="2022-06" db="EMBL/GenBank/DDBJ databases">
        <title>Rhizosaccharibacter gen. nov. sp. nov. KSS12, endophytic bacteria isolated from sugarcane.</title>
        <authorList>
            <person name="Pitiwittayakul N."/>
        </authorList>
    </citation>
    <scope>NUCLEOTIDE SEQUENCE [LARGE SCALE GENOMIC DNA]</scope>
    <source>
        <strain evidence="6 7">KSS12</strain>
    </source>
</reference>
<evidence type="ECO:0000313" key="6">
    <source>
        <dbReference type="EMBL" id="MCQ8241146.1"/>
    </source>
</evidence>
<evidence type="ECO:0000259" key="5">
    <source>
        <dbReference type="PROSITE" id="PS50931"/>
    </source>
</evidence>
<dbReference type="EMBL" id="JAMZEJ010000005">
    <property type="protein sequence ID" value="MCQ8241146.1"/>
    <property type="molecule type" value="Genomic_DNA"/>
</dbReference>
<protein>
    <submittedName>
        <fullName evidence="6">LysR substrate-binding domain-containing protein</fullName>
    </submittedName>
</protein>
<accession>A0ABT1VXV7</accession>
<dbReference type="SUPFAM" id="SSF53850">
    <property type="entry name" value="Periplasmic binding protein-like II"/>
    <property type="match status" value="1"/>
</dbReference>
<dbReference type="Gene3D" id="3.40.190.10">
    <property type="entry name" value="Periplasmic binding protein-like II"/>
    <property type="match status" value="2"/>
</dbReference>
<dbReference type="PRINTS" id="PR00039">
    <property type="entry name" value="HTHLYSR"/>
</dbReference>
<name>A0ABT1VXV7_9PROT</name>
<dbReference type="PANTHER" id="PTHR30537:SF79">
    <property type="entry name" value="TRANSCRIPTIONAL REGULATOR-RELATED"/>
    <property type="match status" value="1"/>
</dbReference>
<keyword evidence="4" id="KW-0804">Transcription</keyword>
<feature type="domain" description="HTH lysR-type" evidence="5">
    <location>
        <begin position="14"/>
        <end position="65"/>
    </location>
</feature>
<evidence type="ECO:0000313" key="7">
    <source>
        <dbReference type="Proteomes" id="UP001524547"/>
    </source>
</evidence>
<sequence length="310" mass="34444">MEPSMKELPPTPTLRAFEAAVRHPSFTAAAAELNVTQSAVSHQIRFLEQFWGLPLFERGRPSRPTPAGAALAPVIRQFLIGLDATLAGLRAHREREPLRISLTQSFASRWLLPRLPGFAERHPEIQLRIDEATDRPIRFGPDEADLAVRLGGSAHPGLHAELLLREHVFPVASPVLLRRSGMPAVPADLLRFPLLHRGGSGLIPRWEDWFDAAGTELRLPPPPILYPDANMTIEAALAGHGIALVRSAHVEQELRDGRLVRLLSVRHPSPLAYHLVCPRGRERLPGIRSFRNWIMAEAAVAQRLYDGAWV</sequence>
<dbReference type="Gene3D" id="1.10.10.10">
    <property type="entry name" value="Winged helix-like DNA-binding domain superfamily/Winged helix DNA-binding domain"/>
    <property type="match status" value="1"/>
</dbReference>
<evidence type="ECO:0000256" key="4">
    <source>
        <dbReference type="ARBA" id="ARBA00023163"/>
    </source>
</evidence>
<dbReference type="RefSeq" id="WP_422919884.1">
    <property type="nucleotide sequence ID" value="NZ_JAMZEJ010000005.1"/>
</dbReference>
<dbReference type="InterPro" id="IPR036390">
    <property type="entry name" value="WH_DNA-bd_sf"/>
</dbReference>
<dbReference type="Pfam" id="PF03466">
    <property type="entry name" value="LysR_substrate"/>
    <property type="match status" value="1"/>
</dbReference>
<evidence type="ECO:0000256" key="2">
    <source>
        <dbReference type="ARBA" id="ARBA00023015"/>
    </source>
</evidence>
<dbReference type="InterPro" id="IPR058163">
    <property type="entry name" value="LysR-type_TF_proteobact-type"/>
</dbReference>
<dbReference type="SUPFAM" id="SSF46785">
    <property type="entry name" value="Winged helix' DNA-binding domain"/>
    <property type="match status" value="1"/>
</dbReference>
<keyword evidence="7" id="KW-1185">Reference proteome</keyword>
<dbReference type="InterPro" id="IPR005119">
    <property type="entry name" value="LysR_subst-bd"/>
</dbReference>
<organism evidence="6 7">
    <name type="scientific">Rhizosaccharibacter radicis</name>
    <dbReference type="NCBI Taxonomy" id="2782605"/>
    <lineage>
        <taxon>Bacteria</taxon>
        <taxon>Pseudomonadati</taxon>
        <taxon>Pseudomonadota</taxon>
        <taxon>Alphaproteobacteria</taxon>
        <taxon>Acetobacterales</taxon>
        <taxon>Acetobacteraceae</taxon>
        <taxon>Rhizosaccharibacter</taxon>
    </lineage>
</organism>
<dbReference type="Pfam" id="PF00126">
    <property type="entry name" value="HTH_1"/>
    <property type="match status" value="1"/>
</dbReference>
<proteinExistence type="inferred from homology"/>
<evidence type="ECO:0000256" key="1">
    <source>
        <dbReference type="ARBA" id="ARBA00009437"/>
    </source>
</evidence>
<comment type="caution">
    <text evidence="6">The sequence shown here is derived from an EMBL/GenBank/DDBJ whole genome shotgun (WGS) entry which is preliminary data.</text>
</comment>
<comment type="similarity">
    <text evidence="1">Belongs to the LysR transcriptional regulatory family.</text>
</comment>
<gene>
    <name evidence="6" type="ORF">NFI88_09880</name>
</gene>
<keyword evidence="2" id="KW-0805">Transcription regulation</keyword>